<dbReference type="PANTHER" id="PTHR13538">
    <property type="entry name" value="N-ACETYLTRANSFERASE 6"/>
    <property type="match status" value="1"/>
</dbReference>
<dbReference type="InterPro" id="IPR000182">
    <property type="entry name" value="GNAT_dom"/>
</dbReference>
<dbReference type="Gene3D" id="3.40.630.30">
    <property type="match status" value="1"/>
</dbReference>
<dbReference type="CDD" id="cd04301">
    <property type="entry name" value="NAT_SF"/>
    <property type="match status" value="1"/>
</dbReference>
<dbReference type="GeneID" id="92854986"/>
<dbReference type="PANTHER" id="PTHR13538:SF4">
    <property type="entry name" value="N-ALPHA-ACETYLTRANSFERASE 80"/>
    <property type="match status" value="1"/>
</dbReference>
<reference evidence="2 3" key="1">
    <citation type="submission" date="2017-06" db="EMBL/GenBank/DDBJ databases">
        <title>Genome sequence of Bacillus sonorensis strain SRCM101395.</title>
        <authorList>
            <person name="Cho S.H."/>
        </authorList>
    </citation>
    <scope>NUCLEOTIDE SEQUENCE [LARGE SCALE GENOMIC DNA]</scope>
    <source>
        <strain evidence="2 3">SRCM101395</strain>
    </source>
</reference>
<sequence>MQIHLLHENETYIEAVAYMVYQEFAAHDRKMTYDDAVAFFSNTHLTTFPITLIAIIDGECAGTVSAFENDLKERPQYKPWLASLYVEPQYRNRKIGLRLMEALLSHVKALGHTSIYLKTENASDYYKQRGWTFIESVSDQKNNHVDIFQYQLV</sequence>
<evidence type="ECO:0000313" key="2">
    <source>
        <dbReference type="EMBL" id="ASB90679.1"/>
    </source>
</evidence>
<protein>
    <recommendedName>
        <fullName evidence="1">N-acetyltransferase domain-containing protein</fullName>
    </recommendedName>
</protein>
<name>A0ABM6LMQ4_9BACI</name>
<dbReference type="RefSeq" id="WP_006638990.1">
    <property type="nucleotide sequence ID" value="NZ_BORD01000001.1"/>
</dbReference>
<proteinExistence type="predicted"/>
<accession>A0ABM6LMQ4</accession>
<keyword evidence="3" id="KW-1185">Reference proteome</keyword>
<dbReference type="EMBL" id="CP021920">
    <property type="protein sequence ID" value="ASB90679.1"/>
    <property type="molecule type" value="Genomic_DNA"/>
</dbReference>
<evidence type="ECO:0000259" key="1">
    <source>
        <dbReference type="PROSITE" id="PS51186"/>
    </source>
</evidence>
<evidence type="ECO:0000313" key="3">
    <source>
        <dbReference type="Proteomes" id="UP000196877"/>
    </source>
</evidence>
<dbReference type="InterPro" id="IPR039840">
    <property type="entry name" value="NAA80"/>
</dbReference>
<dbReference type="InterPro" id="IPR016181">
    <property type="entry name" value="Acyl_CoA_acyltransferase"/>
</dbReference>
<organism evidence="2 3">
    <name type="scientific">Bacillus sonorensis</name>
    <dbReference type="NCBI Taxonomy" id="119858"/>
    <lineage>
        <taxon>Bacteria</taxon>
        <taxon>Bacillati</taxon>
        <taxon>Bacillota</taxon>
        <taxon>Bacilli</taxon>
        <taxon>Bacillales</taxon>
        <taxon>Bacillaceae</taxon>
        <taxon>Bacillus</taxon>
    </lineage>
</organism>
<feature type="domain" description="N-acetyltransferase" evidence="1">
    <location>
        <begin position="3"/>
        <end position="152"/>
    </location>
</feature>
<dbReference type="PROSITE" id="PS51186">
    <property type="entry name" value="GNAT"/>
    <property type="match status" value="1"/>
</dbReference>
<gene>
    <name evidence="2" type="ORF">S101395_04177</name>
</gene>
<dbReference type="SUPFAM" id="SSF55729">
    <property type="entry name" value="Acyl-CoA N-acyltransferases (Nat)"/>
    <property type="match status" value="1"/>
</dbReference>
<dbReference type="Proteomes" id="UP000196877">
    <property type="component" value="Chromosome"/>
</dbReference>
<dbReference type="Pfam" id="PF00583">
    <property type="entry name" value="Acetyltransf_1"/>
    <property type="match status" value="1"/>
</dbReference>